<keyword evidence="3" id="KW-1185">Reference proteome</keyword>
<dbReference type="Proteomes" id="UP000823775">
    <property type="component" value="Unassembled WGS sequence"/>
</dbReference>
<evidence type="ECO:0000313" key="2">
    <source>
        <dbReference type="EMBL" id="MCD7461490.1"/>
    </source>
</evidence>
<reference evidence="2 3" key="1">
    <citation type="journal article" date="2021" name="BMC Genomics">
        <title>Datura genome reveals duplications of psychoactive alkaloid biosynthetic genes and high mutation rate following tissue culture.</title>
        <authorList>
            <person name="Rajewski A."/>
            <person name="Carter-House D."/>
            <person name="Stajich J."/>
            <person name="Litt A."/>
        </authorList>
    </citation>
    <scope>NUCLEOTIDE SEQUENCE [LARGE SCALE GENOMIC DNA]</scope>
    <source>
        <strain evidence="2">AR-01</strain>
    </source>
</reference>
<feature type="compositionally biased region" description="Polar residues" evidence="1">
    <location>
        <begin position="22"/>
        <end position="33"/>
    </location>
</feature>
<protein>
    <submittedName>
        <fullName evidence="2">Uncharacterized protein</fullName>
    </submittedName>
</protein>
<feature type="non-terminal residue" evidence="2">
    <location>
        <position position="70"/>
    </location>
</feature>
<gene>
    <name evidence="2" type="ORF">HAX54_046251</name>
</gene>
<sequence length="70" mass="7432">GGRMPIVSVAPIPFQCEEARVGSSTPTKPSDQGQKGPRKGRAAIARHAYPHPRIFALIQADHESPTGNTS</sequence>
<feature type="region of interest" description="Disordered" evidence="1">
    <location>
        <begin position="17"/>
        <end position="41"/>
    </location>
</feature>
<proteinExistence type="predicted"/>
<feature type="non-terminal residue" evidence="2">
    <location>
        <position position="1"/>
    </location>
</feature>
<dbReference type="EMBL" id="JACEIK010000728">
    <property type="protein sequence ID" value="MCD7461490.1"/>
    <property type="molecule type" value="Genomic_DNA"/>
</dbReference>
<comment type="caution">
    <text evidence="2">The sequence shown here is derived from an EMBL/GenBank/DDBJ whole genome shotgun (WGS) entry which is preliminary data.</text>
</comment>
<evidence type="ECO:0000313" key="3">
    <source>
        <dbReference type="Proteomes" id="UP000823775"/>
    </source>
</evidence>
<name>A0ABS8SRN7_DATST</name>
<accession>A0ABS8SRN7</accession>
<organism evidence="2 3">
    <name type="scientific">Datura stramonium</name>
    <name type="common">Jimsonweed</name>
    <name type="synonym">Common thornapple</name>
    <dbReference type="NCBI Taxonomy" id="4076"/>
    <lineage>
        <taxon>Eukaryota</taxon>
        <taxon>Viridiplantae</taxon>
        <taxon>Streptophyta</taxon>
        <taxon>Embryophyta</taxon>
        <taxon>Tracheophyta</taxon>
        <taxon>Spermatophyta</taxon>
        <taxon>Magnoliopsida</taxon>
        <taxon>eudicotyledons</taxon>
        <taxon>Gunneridae</taxon>
        <taxon>Pentapetalae</taxon>
        <taxon>asterids</taxon>
        <taxon>lamiids</taxon>
        <taxon>Solanales</taxon>
        <taxon>Solanaceae</taxon>
        <taxon>Solanoideae</taxon>
        <taxon>Datureae</taxon>
        <taxon>Datura</taxon>
    </lineage>
</organism>
<evidence type="ECO:0000256" key="1">
    <source>
        <dbReference type="SAM" id="MobiDB-lite"/>
    </source>
</evidence>